<proteinExistence type="predicted"/>
<accession>A0A5J5BQA0</accession>
<evidence type="ECO:0000313" key="3">
    <source>
        <dbReference type="Proteomes" id="UP000325577"/>
    </source>
</evidence>
<dbReference type="Proteomes" id="UP000325577">
    <property type="component" value="Linkage Group LG11"/>
</dbReference>
<protein>
    <submittedName>
        <fullName evidence="2">Uncharacterized protein</fullName>
    </submittedName>
</protein>
<evidence type="ECO:0000256" key="1">
    <source>
        <dbReference type="SAM" id="MobiDB-lite"/>
    </source>
</evidence>
<organism evidence="2 3">
    <name type="scientific">Nyssa sinensis</name>
    <dbReference type="NCBI Taxonomy" id="561372"/>
    <lineage>
        <taxon>Eukaryota</taxon>
        <taxon>Viridiplantae</taxon>
        <taxon>Streptophyta</taxon>
        <taxon>Embryophyta</taxon>
        <taxon>Tracheophyta</taxon>
        <taxon>Spermatophyta</taxon>
        <taxon>Magnoliopsida</taxon>
        <taxon>eudicotyledons</taxon>
        <taxon>Gunneridae</taxon>
        <taxon>Pentapetalae</taxon>
        <taxon>asterids</taxon>
        <taxon>Cornales</taxon>
        <taxon>Nyssaceae</taxon>
        <taxon>Nyssa</taxon>
    </lineage>
</organism>
<feature type="region of interest" description="Disordered" evidence="1">
    <location>
        <begin position="37"/>
        <end position="66"/>
    </location>
</feature>
<dbReference type="EMBL" id="CM018034">
    <property type="protein sequence ID" value="KAA8544290.1"/>
    <property type="molecule type" value="Genomic_DNA"/>
</dbReference>
<evidence type="ECO:0000313" key="2">
    <source>
        <dbReference type="EMBL" id="KAA8544290.1"/>
    </source>
</evidence>
<sequence>MMFSDNTPSTSHVISIFAVAVGVALRIEDFGLFGSSSFSASNSNCTRSPSSSSLGLTSADHRKHFN</sequence>
<reference evidence="2 3" key="1">
    <citation type="submission" date="2019-09" db="EMBL/GenBank/DDBJ databases">
        <title>A chromosome-level genome assembly of the Chinese tupelo Nyssa sinensis.</title>
        <authorList>
            <person name="Yang X."/>
            <person name="Kang M."/>
            <person name="Yang Y."/>
            <person name="Xiong H."/>
            <person name="Wang M."/>
            <person name="Zhang Z."/>
            <person name="Wang Z."/>
            <person name="Wu H."/>
            <person name="Ma T."/>
            <person name="Liu J."/>
            <person name="Xi Z."/>
        </authorList>
    </citation>
    <scope>NUCLEOTIDE SEQUENCE [LARGE SCALE GENOMIC DNA]</scope>
    <source>
        <strain evidence="2">J267</strain>
        <tissue evidence="2">Leaf</tissue>
    </source>
</reference>
<gene>
    <name evidence="2" type="ORF">F0562_022302</name>
</gene>
<name>A0A5J5BQA0_9ASTE</name>
<dbReference type="AlphaFoldDB" id="A0A5J5BQA0"/>
<feature type="compositionally biased region" description="Low complexity" evidence="1">
    <location>
        <begin position="37"/>
        <end position="53"/>
    </location>
</feature>
<keyword evidence="3" id="KW-1185">Reference proteome</keyword>